<sequence length="430" mass="45965">MLTFQTGQKARLADLGAGTTLSVTARVTGPAPEYDLILFGLDDQGRLTDDRYMIFYNQPRSPEGALAMQGGARGEKTFTANLGALPPGVRRLSLAATVDGAASFGQIDHAEVTVHLGGAPVASYRVTGRDFQAQRAVMLLDVYHKDVWRVGAVGQGFNGGLDALVRHFGGQVADTPAARPPAPAPAPTPAPAPAPAPPPTPTPTATPSASGGLNFKRERPRPEPAPAPTPAAPSAAPVSLQKITLEKPGQTARISLRKGGGSDPIRVNLNWNKGGGFLRGRTDLDLGCMYVMNDGERGVIQALGNRFGSDRFEPFILLDKDDRTGAASDGENLTIHRPDLIHTVLIFAFIYEGTSDFTRVGGRLTMKDPRGNEISVNLSNPDMRRTFCAIAQIENHGGEIQITKEERYFTGHKDCDEHYGFGFQWSAGSK</sequence>
<dbReference type="Pfam" id="PF02342">
    <property type="entry name" value="TerD"/>
    <property type="match status" value="1"/>
</dbReference>
<gene>
    <name evidence="3" type="ORF">GCM10008959_33990</name>
</gene>
<dbReference type="InterPro" id="IPR003325">
    <property type="entry name" value="TerD"/>
</dbReference>
<dbReference type="EMBL" id="BMQM01000030">
    <property type="protein sequence ID" value="GGR69172.1"/>
    <property type="molecule type" value="Genomic_DNA"/>
</dbReference>
<feature type="domain" description="TerD" evidence="2">
    <location>
        <begin position="23"/>
        <end position="168"/>
    </location>
</feature>
<dbReference type="Gene3D" id="2.60.60.30">
    <property type="entry name" value="sav2460 like domains"/>
    <property type="match status" value="2"/>
</dbReference>
<evidence type="ECO:0000313" key="3">
    <source>
        <dbReference type="EMBL" id="GGR69172.1"/>
    </source>
</evidence>
<dbReference type="Proteomes" id="UP000634308">
    <property type="component" value="Unassembled WGS sequence"/>
</dbReference>
<evidence type="ECO:0000313" key="4">
    <source>
        <dbReference type="Proteomes" id="UP000634308"/>
    </source>
</evidence>
<dbReference type="PIRSF" id="PIRSF037118">
    <property type="entry name" value="Tellurite_resistance_TerA"/>
    <property type="match status" value="1"/>
</dbReference>
<accession>A0ABQ2RUQ7</accession>
<dbReference type="CDD" id="cd06974">
    <property type="entry name" value="TerD_like"/>
    <property type="match status" value="2"/>
</dbReference>
<dbReference type="RefSeq" id="WP_189066183.1">
    <property type="nucleotide sequence ID" value="NZ_BMQM01000030.1"/>
</dbReference>
<feature type="region of interest" description="Disordered" evidence="1">
    <location>
        <begin position="173"/>
        <end position="237"/>
    </location>
</feature>
<dbReference type="InterPro" id="IPR051324">
    <property type="entry name" value="Stress/Tellurium_Resist"/>
</dbReference>
<evidence type="ECO:0000259" key="2">
    <source>
        <dbReference type="Pfam" id="PF02342"/>
    </source>
</evidence>
<comment type="caution">
    <text evidence="3">The sequence shown here is derived from an EMBL/GenBank/DDBJ whole genome shotgun (WGS) entry which is preliminary data.</text>
</comment>
<protein>
    <submittedName>
        <fullName evidence="3">Tellurium resistance protein TerA</fullName>
    </submittedName>
</protein>
<dbReference type="PANTHER" id="PTHR32097">
    <property type="entry name" value="CAMP-BINDING PROTEIN 1-RELATED"/>
    <property type="match status" value="1"/>
</dbReference>
<reference evidence="4" key="1">
    <citation type="journal article" date="2019" name="Int. J. Syst. Evol. Microbiol.">
        <title>The Global Catalogue of Microorganisms (GCM) 10K type strain sequencing project: providing services to taxonomists for standard genome sequencing and annotation.</title>
        <authorList>
            <consortium name="The Broad Institute Genomics Platform"/>
            <consortium name="The Broad Institute Genome Sequencing Center for Infectious Disease"/>
            <person name="Wu L."/>
            <person name="Ma J."/>
        </authorList>
    </citation>
    <scope>NUCLEOTIDE SEQUENCE [LARGE SCALE GENOMIC DNA]</scope>
    <source>
        <strain evidence="4">JCM 31404</strain>
    </source>
</reference>
<proteinExistence type="predicted"/>
<name>A0ABQ2RUQ7_9DEIO</name>
<dbReference type="PANTHER" id="PTHR32097:SF3">
    <property type="entry name" value="TELLURITE RESISTANCE PROTEIN"/>
    <property type="match status" value="1"/>
</dbReference>
<organism evidence="3 4">
    <name type="scientific">Deinococcus seoulensis</name>
    <dbReference type="NCBI Taxonomy" id="1837379"/>
    <lineage>
        <taxon>Bacteria</taxon>
        <taxon>Thermotogati</taxon>
        <taxon>Deinococcota</taxon>
        <taxon>Deinococci</taxon>
        <taxon>Deinococcales</taxon>
        <taxon>Deinococcaceae</taxon>
        <taxon>Deinococcus</taxon>
    </lineage>
</organism>
<evidence type="ECO:0000256" key="1">
    <source>
        <dbReference type="SAM" id="MobiDB-lite"/>
    </source>
</evidence>
<feature type="compositionally biased region" description="Pro residues" evidence="1">
    <location>
        <begin position="178"/>
        <end position="204"/>
    </location>
</feature>
<dbReference type="InterPro" id="IPR017115">
    <property type="entry name" value="Tellurite_resistance_TerA"/>
</dbReference>
<keyword evidence="4" id="KW-1185">Reference proteome</keyword>